<dbReference type="Proteomes" id="UP001221142">
    <property type="component" value="Unassembled WGS sequence"/>
</dbReference>
<evidence type="ECO:0000313" key="3">
    <source>
        <dbReference type="Proteomes" id="UP001221142"/>
    </source>
</evidence>
<organism evidence="2 3">
    <name type="scientific">Roridomyces roridus</name>
    <dbReference type="NCBI Taxonomy" id="1738132"/>
    <lineage>
        <taxon>Eukaryota</taxon>
        <taxon>Fungi</taxon>
        <taxon>Dikarya</taxon>
        <taxon>Basidiomycota</taxon>
        <taxon>Agaricomycotina</taxon>
        <taxon>Agaricomycetes</taxon>
        <taxon>Agaricomycetidae</taxon>
        <taxon>Agaricales</taxon>
        <taxon>Marasmiineae</taxon>
        <taxon>Mycenaceae</taxon>
        <taxon>Roridomyces</taxon>
    </lineage>
</organism>
<reference evidence="2" key="1">
    <citation type="submission" date="2023-03" db="EMBL/GenBank/DDBJ databases">
        <title>Massive genome expansion in bonnet fungi (Mycena s.s.) driven by repeated elements and novel gene families across ecological guilds.</title>
        <authorList>
            <consortium name="Lawrence Berkeley National Laboratory"/>
            <person name="Harder C.B."/>
            <person name="Miyauchi S."/>
            <person name="Viragh M."/>
            <person name="Kuo A."/>
            <person name="Thoen E."/>
            <person name="Andreopoulos B."/>
            <person name="Lu D."/>
            <person name="Skrede I."/>
            <person name="Drula E."/>
            <person name="Henrissat B."/>
            <person name="Morin E."/>
            <person name="Kohler A."/>
            <person name="Barry K."/>
            <person name="LaButti K."/>
            <person name="Morin E."/>
            <person name="Salamov A."/>
            <person name="Lipzen A."/>
            <person name="Mereny Z."/>
            <person name="Hegedus B."/>
            <person name="Baldrian P."/>
            <person name="Stursova M."/>
            <person name="Weitz H."/>
            <person name="Taylor A."/>
            <person name="Grigoriev I.V."/>
            <person name="Nagy L.G."/>
            <person name="Martin F."/>
            <person name="Kauserud H."/>
        </authorList>
    </citation>
    <scope>NUCLEOTIDE SEQUENCE</scope>
    <source>
        <strain evidence="2">9284</strain>
    </source>
</reference>
<dbReference type="PANTHER" id="PTHR33324">
    <property type="entry name" value="EXPRESSED PROTEIN"/>
    <property type="match status" value="1"/>
</dbReference>
<feature type="region of interest" description="Disordered" evidence="1">
    <location>
        <begin position="251"/>
        <end position="275"/>
    </location>
</feature>
<sequence>MAPKKKAKDMTIEGLQAQISAAETKVAKKRGRPRKDSVPQPDVVDHPKAKRGRKAAAAEDVPLAAAKVKAEKEPEVPVPSPKWKNEPHLTQKILGFIEPRERCRTSLNMSKGTGEDAGEHDEKTQTAWFKEIAVEVLQKDPSGRWAEFDAERLFPVIRNRIGRLRTKFVKCQKLLGETGSGIVMDDREDELAGNFRNIWDQVLGMCPEYKRLHALLASSPVYDKSACSNSGTALDSDLSILLRQSSTPSTENLLEINDSDADDDELESSERGTSLPPVAVLFGSDDIVATPVPKKAATTTVPAKTKVETKTETKAPVQNAGQKRRNNMLSAIEDINAKQSDMLLSVTKMKLGQKATPEAAERAARFKEAEAARQFQREEAELGRAHEREMMDKKLELARIQHGQPMAMGMGNSGAMGNGSQMRVGDGSLMGLLYDGDPTQQWQSQ</sequence>
<dbReference type="AlphaFoldDB" id="A0AAD7FVU9"/>
<evidence type="ECO:0000313" key="2">
    <source>
        <dbReference type="EMBL" id="KAJ7641840.1"/>
    </source>
</evidence>
<comment type="caution">
    <text evidence="2">The sequence shown here is derived from an EMBL/GenBank/DDBJ whole genome shotgun (WGS) entry which is preliminary data.</text>
</comment>
<dbReference type="EMBL" id="JARKIF010000004">
    <property type="protein sequence ID" value="KAJ7641840.1"/>
    <property type="molecule type" value="Genomic_DNA"/>
</dbReference>
<feature type="region of interest" description="Disordered" evidence="1">
    <location>
        <begin position="23"/>
        <end position="60"/>
    </location>
</feature>
<accession>A0AAD7FVU9</accession>
<feature type="region of interest" description="Disordered" evidence="1">
    <location>
        <begin position="300"/>
        <end position="320"/>
    </location>
</feature>
<evidence type="ECO:0000256" key="1">
    <source>
        <dbReference type="SAM" id="MobiDB-lite"/>
    </source>
</evidence>
<protein>
    <submittedName>
        <fullName evidence="2">Uncharacterized protein</fullName>
    </submittedName>
</protein>
<keyword evidence="3" id="KW-1185">Reference proteome</keyword>
<dbReference type="PANTHER" id="PTHR33324:SF2">
    <property type="entry name" value="MYB_SANT-LIKE DNA-BINDING DOMAIN-CONTAINING PROTEIN"/>
    <property type="match status" value="1"/>
</dbReference>
<name>A0AAD7FVU9_9AGAR</name>
<gene>
    <name evidence="2" type="ORF">FB45DRAFT_1054247</name>
</gene>
<proteinExistence type="predicted"/>
<feature type="compositionally biased region" description="Acidic residues" evidence="1">
    <location>
        <begin position="257"/>
        <end position="267"/>
    </location>
</feature>